<gene>
    <name evidence="1" type="ORF">OBBRIDRAFT_741057</name>
</gene>
<reference evidence="1 2" key="1">
    <citation type="submission" date="2016-07" db="EMBL/GenBank/DDBJ databases">
        <title>Draft genome of the white-rot fungus Obba rivulosa 3A-2.</title>
        <authorList>
            <consortium name="DOE Joint Genome Institute"/>
            <person name="Miettinen O."/>
            <person name="Riley R."/>
            <person name="Acob R."/>
            <person name="Barry K."/>
            <person name="Cullen D."/>
            <person name="De Vries R."/>
            <person name="Hainaut M."/>
            <person name="Hatakka A."/>
            <person name="Henrissat B."/>
            <person name="Hilden K."/>
            <person name="Kuo R."/>
            <person name="Labutti K."/>
            <person name="Lipzen A."/>
            <person name="Makela M.R."/>
            <person name="Sandor L."/>
            <person name="Spatafora J.W."/>
            <person name="Grigoriev I.V."/>
            <person name="Hibbett D.S."/>
        </authorList>
    </citation>
    <scope>NUCLEOTIDE SEQUENCE [LARGE SCALE GENOMIC DNA]</scope>
    <source>
        <strain evidence="1 2">3A-2</strain>
    </source>
</reference>
<organism evidence="1 2">
    <name type="scientific">Obba rivulosa</name>
    <dbReference type="NCBI Taxonomy" id="1052685"/>
    <lineage>
        <taxon>Eukaryota</taxon>
        <taxon>Fungi</taxon>
        <taxon>Dikarya</taxon>
        <taxon>Basidiomycota</taxon>
        <taxon>Agaricomycotina</taxon>
        <taxon>Agaricomycetes</taxon>
        <taxon>Polyporales</taxon>
        <taxon>Gelatoporiaceae</taxon>
        <taxon>Obba</taxon>
    </lineage>
</organism>
<name>A0A8E2DJH6_9APHY</name>
<dbReference type="Proteomes" id="UP000250043">
    <property type="component" value="Unassembled WGS sequence"/>
</dbReference>
<accession>A0A8E2DJH6</accession>
<sequence length="89" mass="10458">MFIYGQGESNDNLVTNEQNILAFILKWTLNYEQDWVFSIIVYYTMRPSRLKISTYDEILLMYLGDVKGTDKSTVINAFRDFFVSHGETQ</sequence>
<dbReference type="AlphaFoldDB" id="A0A8E2DJH6"/>
<evidence type="ECO:0000313" key="1">
    <source>
        <dbReference type="EMBL" id="OCH84748.1"/>
    </source>
</evidence>
<proteinExistence type="predicted"/>
<dbReference type="EMBL" id="KV722639">
    <property type="protein sequence ID" value="OCH84748.1"/>
    <property type="molecule type" value="Genomic_DNA"/>
</dbReference>
<keyword evidence="2" id="KW-1185">Reference proteome</keyword>
<evidence type="ECO:0000313" key="2">
    <source>
        <dbReference type="Proteomes" id="UP000250043"/>
    </source>
</evidence>
<protein>
    <submittedName>
        <fullName evidence="1">Uncharacterized protein</fullName>
    </submittedName>
</protein>